<sequence>MTGQVIAFPDRSAILVDRFPMGEGYEVEPHLCPAASGKGRWYPTFIEAHDYAEDLARQAGTTVFVMCDLPDGDAA</sequence>
<name>A0A031JRU3_9SPHN</name>
<proteinExistence type="predicted"/>
<dbReference type="PATRIC" id="fig|158500.4.peg.4022"/>
<evidence type="ECO:0000313" key="1">
    <source>
        <dbReference type="EMBL" id="EZP79513.1"/>
    </source>
</evidence>
<organism evidence="1 2">
    <name type="scientific">Novosphingobium resinovorum</name>
    <dbReference type="NCBI Taxonomy" id="158500"/>
    <lineage>
        <taxon>Bacteria</taxon>
        <taxon>Pseudomonadati</taxon>
        <taxon>Pseudomonadota</taxon>
        <taxon>Alphaproteobacteria</taxon>
        <taxon>Sphingomonadales</taxon>
        <taxon>Sphingomonadaceae</taxon>
        <taxon>Novosphingobium</taxon>
    </lineage>
</organism>
<dbReference type="RefSeq" id="WP_036528075.1">
    <property type="nucleotide sequence ID" value="NZ_JFYZ01000024.1"/>
</dbReference>
<evidence type="ECO:0000313" key="2">
    <source>
        <dbReference type="Proteomes" id="UP000024329"/>
    </source>
</evidence>
<protein>
    <submittedName>
        <fullName evidence="1">Uncharacterized protein</fullName>
    </submittedName>
</protein>
<gene>
    <name evidence="1" type="ORF">BV97_03950</name>
</gene>
<dbReference type="AlphaFoldDB" id="A0A031JRU3"/>
<dbReference type="Proteomes" id="UP000024329">
    <property type="component" value="Unassembled WGS sequence"/>
</dbReference>
<comment type="caution">
    <text evidence="1">The sequence shown here is derived from an EMBL/GenBank/DDBJ whole genome shotgun (WGS) entry which is preliminary data.</text>
</comment>
<reference evidence="1 2" key="1">
    <citation type="submission" date="2014-03" db="EMBL/GenBank/DDBJ databases">
        <title>Whole genome sequence of Novosphingobium resinovorum KF1.</title>
        <authorList>
            <person name="Gan H.M."/>
            <person name="Gan H.Y."/>
            <person name="Chew T.H."/>
            <person name="Savka M.A."/>
        </authorList>
    </citation>
    <scope>NUCLEOTIDE SEQUENCE [LARGE SCALE GENOMIC DNA]</scope>
    <source>
        <strain evidence="1 2">KF1</strain>
    </source>
</reference>
<accession>A0A031JRU3</accession>
<dbReference type="EMBL" id="JFYZ01000024">
    <property type="protein sequence ID" value="EZP79513.1"/>
    <property type="molecule type" value="Genomic_DNA"/>
</dbReference>